<dbReference type="EMBL" id="CP134188">
    <property type="protein sequence ID" value="WPB02831.1"/>
    <property type="molecule type" value="Genomic_DNA"/>
</dbReference>
<keyword evidence="6" id="KW-1185">Reference proteome</keyword>
<gene>
    <name evidence="3" type="ORF">CB0940_06913</name>
    <name evidence="4" type="ORF">RHO25_007467</name>
</gene>
<feature type="chain" id="PRO_5013566061" evidence="2">
    <location>
        <begin position="20"/>
        <end position="579"/>
    </location>
</feature>
<name>A0A2G5H8D6_CERBT</name>
<dbReference type="EMBL" id="LKMD01000108">
    <property type="protein sequence ID" value="PIA88573.1"/>
    <property type="molecule type" value="Genomic_DNA"/>
</dbReference>
<organism evidence="3 5">
    <name type="scientific">Cercospora beticola</name>
    <name type="common">Sugarbeet leaf spot fungus</name>
    <dbReference type="NCBI Taxonomy" id="122368"/>
    <lineage>
        <taxon>Eukaryota</taxon>
        <taxon>Fungi</taxon>
        <taxon>Dikarya</taxon>
        <taxon>Ascomycota</taxon>
        <taxon>Pezizomycotina</taxon>
        <taxon>Dothideomycetes</taxon>
        <taxon>Dothideomycetidae</taxon>
        <taxon>Mycosphaerellales</taxon>
        <taxon>Mycosphaerellaceae</taxon>
        <taxon>Cercospora</taxon>
    </lineage>
</organism>
<feature type="region of interest" description="Disordered" evidence="1">
    <location>
        <begin position="224"/>
        <end position="262"/>
    </location>
</feature>
<dbReference type="PANTHER" id="PTHR35204">
    <property type="entry name" value="YALI0A21131P"/>
    <property type="match status" value="1"/>
</dbReference>
<feature type="region of interest" description="Disordered" evidence="1">
    <location>
        <begin position="91"/>
        <end position="156"/>
    </location>
</feature>
<accession>A0A2G5H8D6</accession>
<reference evidence="3 5" key="1">
    <citation type="submission" date="2015-10" db="EMBL/GenBank/DDBJ databases">
        <title>The cercosporin biosynthetic gene cluster was horizontally transferred to several fungal lineages and shown to be expanded in Cercospora beticola based on microsynteny with recipient genomes.</title>
        <authorList>
            <person name="De Jonge R."/>
            <person name="Ebert M.K."/>
            <person name="Suttle J.C."/>
            <person name="Jurick Ii W.M."/>
            <person name="Secor G.A."/>
            <person name="Thomma B.P."/>
            <person name="Van De Peer Y."/>
            <person name="Bolton M.D."/>
        </authorList>
    </citation>
    <scope>NUCLEOTIDE SEQUENCE [LARGE SCALE GENOMIC DNA]</scope>
    <source>
        <strain evidence="3 5">09-40</strain>
    </source>
</reference>
<evidence type="ECO:0000313" key="3">
    <source>
        <dbReference type="EMBL" id="PIA88573.1"/>
    </source>
</evidence>
<keyword evidence="2" id="KW-0732">Signal</keyword>
<feature type="compositionally biased region" description="Basic and acidic residues" evidence="1">
    <location>
        <begin position="233"/>
        <end position="251"/>
    </location>
</feature>
<dbReference type="Proteomes" id="UP001302367">
    <property type="component" value="Chromosome 5"/>
</dbReference>
<evidence type="ECO:0000313" key="4">
    <source>
        <dbReference type="EMBL" id="WPB02831.1"/>
    </source>
</evidence>
<reference evidence="4 6" key="2">
    <citation type="submission" date="2023-09" db="EMBL/GenBank/DDBJ databases">
        <title>Complete-Gapless Cercospora beticola genome.</title>
        <authorList>
            <person name="Wyatt N.A."/>
            <person name="Spanner R.E."/>
            <person name="Bolton M.D."/>
        </authorList>
    </citation>
    <scope>NUCLEOTIDE SEQUENCE [LARGE SCALE GENOMIC DNA]</scope>
    <source>
        <strain evidence="4">Cb09-40</strain>
    </source>
</reference>
<protein>
    <submittedName>
        <fullName evidence="3">Uncharacterized protein</fullName>
    </submittedName>
</protein>
<dbReference type="Proteomes" id="UP000230605">
    <property type="component" value="Chromosome 5"/>
</dbReference>
<proteinExistence type="predicted"/>
<evidence type="ECO:0000256" key="1">
    <source>
        <dbReference type="SAM" id="MobiDB-lite"/>
    </source>
</evidence>
<evidence type="ECO:0000256" key="2">
    <source>
        <dbReference type="SAM" id="SignalP"/>
    </source>
</evidence>
<dbReference type="AlphaFoldDB" id="A0A2G5H8D6"/>
<dbReference type="InterPro" id="IPR038921">
    <property type="entry name" value="YOR389W-like"/>
</dbReference>
<feature type="compositionally biased region" description="Basic and acidic residues" evidence="1">
    <location>
        <begin position="119"/>
        <end position="142"/>
    </location>
</feature>
<dbReference type="OrthoDB" id="10261782at2759"/>
<feature type="compositionally biased region" description="Basic and acidic residues" evidence="1">
    <location>
        <begin position="103"/>
        <end position="112"/>
    </location>
</feature>
<evidence type="ECO:0000313" key="5">
    <source>
        <dbReference type="Proteomes" id="UP000230605"/>
    </source>
</evidence>
<sequence length="579" mass="65621">MHKTSILLALGLAVCKAAAQSSEPARQNANHIFNTLHNSMRQWGSSLHHNGMSAFIATVPQGTQFYHGTQDPKPVEGTEWLAFEPEHALVFSSPRIRGPPPGGKRDSRRGDAPRANLQHNERRPKEQPSDPPRHDLKARDSQEPLTDQARSHTMMQRERARVHYGQEIMNGGDTKFEEDLHGYLHVYRAKHDLRLLYLDGQSAAKSSLGTLDLQDVVLLHNSPLPAPNFSALRDPDERRSSHMMDDSNDRKKPIRPKYPPGGNPLNEGYRAEHLCAMAKDDWEGKIDGFLRMEQGFEIILCSFKHNLVVDRISEVQKPKPRDFPAFGDHSLTYLQAVASRYDGIGGERVELDYNNFATLYAFEDAVYFDEDKLPRANNDKHILQPVLKAIEDIILHPYSAPARTVNWQAVTDLVVSRYSDRIQSLAEGNYSDERLFFRDLENAVRPFIDYETRILSDEIERCATQPFSSLPLSPDNTAANAIFQVTTRLCTSLFEALDNPFEDAQIALQDLQDWLGWSTFKRCRGCAVNEICFVPMWPFGAKEFHEKPRCIASVEETGRGYWGGFGGPHERPSPPPPVW</sequence>
<feature type="signal peptide" evidence="2">
    <location>
        <begin position="1"/>
        <end position="19"/>
    </location>
</feature>
<evidence type="ECO:0000313" key="6">
    <source>
        <dbReference type="Proteomes" id="UP001302367"/>
    </source>
</evidence>
<dbReference type="PANTHER" id="PTHR35204:SF1">
    <property type="entry name" value="ENTEROTOXIN"/>
    <property type="match status" value="1"/>
</dbReference>